<dbReference type="Proteomes" id="UP001054902">
    <property type="component" value="Unassembled WGS sequence"/>
</dbReference>
<proteinExistence type="predicted"/>
<name>A0AAD3CUE1_9STRA</name>
<evidence type="ECO:0000313" key="4">
    <source>
        <dbReference type="Proteomes" id="UP001054902"/>
    </source>
</evidence>
<organism evidence="3 4">
    <name type="scientific">Chaetoceros tenuissimus</name>
    <dbReference type="NCBI Taxonomy" id="426638"/>
    <lineage>
        <taxon>Eukaryota</taxon>
        <taxon>Sar</taxon>
        <taxon>Stramenopiles</taxon>
        <taxon>Ochrophyta</taxon>
        <taxon>Bacillariophyta</taxon>
        <taxon>Coscinodiscophyceae</taxon>
        <taxon>Chaetocerotophycidae</taxon>
        <taxon>Chaetocerotales</taxon>
        <taxon>Chaetocerotaceae</taxon>
        <taxon>Chaetoceros</taxon>
    </lineage>
</organism>
<keyword evidence="2" id="KW-1133">Transmembrane helix</keyword>
<sequence>MLAADKLQLQTTLKQQATALKEKEFKLHHENLMTVGTQAAVLAGLDCTMLIELTPAHDHEWGLIDERLWFVPRLIKFIYYISIVSAFCCNILVVGQTTMLSVLGASIALRGPDGSMMVATDGLFDERKSVFKSFAYGLSLTLCAAINGVWLILPPETAFVSMLCIIFTAKKMREHYNRVRSKFEYAEEDSVDFSDFFDAQPIRSLGLHLSSKARNGYSQSLKASPHTSSRNMSSSDEESLNKSLATRRRKKGKKISYDLQYTEESATMVPLMTV</sequence>
<reference evidence="3 4" key="1">
    <citation type="journal article" date="2021" name="Sci. Rep.">
        <title>The genome of the diatom Chaetoceros tenuissimus carries an ancient integrated fragment of an extant virus.</title>
        <authorList>
            <person name="Hongo Y."/>
            <person name="Kimura K."/>
            <person name="Takaki Y."/>
            <person name="Yoshida Y."/>
            <person name="Baba S."/>
            <person name="Kobayashi G."/>
            <person name="Nagasaki K."/>
            <person name="Hano T."/>
            <person name="Tomaru Y."/>
        </authorList>
    </citation>
    <scope>NUCLEOTIDE SEQUENCE [LARGE SCALE GENOMIC DNA]</scope>
    <source>
        <strain evidence="3 4">NIES-3715</strain>
    </source>
</reference>
<evidence type="ECO:0000256" key="1">
    <source>
        <dbReference type="SAM" id="MobiDB-lite"/>
    </source>
</evidence>
<keyword evidence="2" id="KW-0812">Transmembrane</keyword>
<dbReference type="EMBL" id="BLLK01000045">
    <property type="protein sequence ID" value="GFH52029.1"/>
    <property type="molecule type" value="Genomic_DNA"/>
</dbReference>
<comment type="caution">
    <text evidence="3">The sequence shown here is derived from an EMBL/GenBank/DDBJ whole genome shotgun (WGS) entry which is preliminary data.</text>
</comment>
<gene>
    <name evidence="3" type="ORF">CTEN210_08505</name>
</gene>
<feature type="compositionally biased region" description="Polar residues" evidence="1">
    <location>
        <begin position="218"/>
        <end position="227"/>
    </location>
</feature>
<keyword evidence="2" id="KW-0472">Membrane</keyword>
<feature type="transmembrane region" description="Helical" evidence="2">
    <location>
        <begin position="77"/>
        <end position="109"/>
    </location>
</feature>
<evidence type="ECO:0000313" key="3">
    <source>
        <dbReference type="EMBL" id="GFH52029.1"/>
    </source>
</evidence>
<dbReference type="AlphaFoldDB" id="A0AAD3CUE1"/>
<accession>A0AAD3CUE1</accession>
<protein>
    <submittedName>
        <fullName evidence="3">Uncharacterized protein</fullName>
    </submittedName>
</protein>
<keyword evidence="4" id="KW-1185">Reference proteome</keyword>
<evidence type="ECO:0000256" key="2">
    <source>
        <dbReference type="SAM" id="Phobius"/>
    </source>
</evidence>
<feature type="region of interest" description="Disordered" evidence="1">
    <location>
        <begin position="218"/>
        <end position="251"/>
    </location>
</feature>